<evidence type="ECO:0000313" key="1">
    <source>
        <dbReference type="EMBL" id="VIO64038.1"/>
    </source>
</evidence>
<sequence length="76" mass="8282">MSRLPSQDLVRWAFGVSDMAPPSTEQDATAAAALPTALSFLDYIQGPRGRIDDVEKEKRRRDAKMTLVALGLLPPA</sequence>
<gene>
    <name evidence="1" type="ORF">FUG_LOCUS561826</name>
</gene>
<accession>A0A4U9EMQ2</accession>
<protein>
    <submittedName>
        <fullName evidence="1">Uncharacterized protein</fullName>
    </submittedName>
</protein>
<name>A0A4U9EMQ2_GIBZA</name>
<dbReference type="EMBL" id="CAAKMV010000190">
    <property type="protein sequence ID" value="VIO64038.1"/>
    <property type="molecule type" value="Genomic_DNA"/>
</dbReference>
<proteinExistence type="predicted"/>
<dbReference type="AlphaFoldDB" id="A0A4U9EMQ2"/>
<reference evidence="1" key="1">
    <citation type="submission" date="2019-04" db="EMBL/GenBank/DDBJ databases">
        <authorList>
            <person name="Melise S."/>
            <person name="Noan J."/>
            <person name="Okalmin O."/>
        </authorList>
    </citation>
    <scope>NUCLEOTIDE SEQUENCE</scope>
    <source>
        <strain evidence="1">FN9</strain>
    </source>
</reference>
<organism evidence="1">
    <name type="scientific">Gibberella zeae</name>
    <name type="common">Wheat head blight fungus</name>
    <name type="synonym">Fusarium graminearum</name>
    <dbReference type="NCBI Taxonomy" id="5518"/>
    <lineage>
        <taxon>Eukaryota</taxon>
        <taxon>Fungi</taxon>
        <taxon>Dikarya</taxon>
        <taxon>Ascomycota</taxon>
        <taxon>Pezizomycotina</taxon>
        <taxon>Sordariomycetes</taxon>
        <taxon>Hypocreomycetidae</taxon>
        <taxon>Hypocreales</taxon>
        <taxon>Nectriaceae</taxon>
        <taxon>Fusarium</taxon>
    </lineage>
</organism>